<dbReference type="OrthoDB" id="514292at2759"/>
<keyword evidence="2" id="KW-1185">Reference proteome</keyword>
<dbReference type="GO" id="GO:0004113">
    <property type="term" value="F:2',3'-cyclic-nucleotide 3'-phosphodiesterase activity"/>
    <property type="evidence" value="ECO:0000318"/>
    <property type="project" value="GO_Central"/>
</dbReference>
<sequence>MEEEHSYVYSVWAIPPLDVKLRLKALMEKLRDEFGGPEFEPHVTVVGATRLTEKDAMAKLEACKELKPYKCRAIKVDKGSFFYQCVYLLLDPTPEMMEVNAHCIKHFGCSNATPYMPHLSLLYGDLTEEEKKKAQDKANSLDQGLCNLDFEVSSLALHKTDTEDKTLKSWEKVAEIPLRERE</sequence>
<protein>
    <recommendedName>
        <fullName evidence="3">Cyclic phosphodiesterase</fullName>
    </recommendedName>
</protein>
<dbReference type="HOGENOM" id="CLU_081919_1_0_1"/>
<dbReference type="InterPro" id="IPR012386">
    <property type="entry name" value="Cyclic-nucl_3Pdiesterase"/>
</dbReference>
<dbReference type="Pfam" id="PF07823">
    <property type="entry name" value="CPDase"/>
    <property type="match status" value="1"/>
</dbReference>
<organism evidence="1 2">
    <name type="scientific">Amborella trichopoda</name>
    <dbReference type="NCBI Taxonomy" id="13333"/>
    <lineage>
        <taxon>Eukaryota</taxon>
        <taxon>Viridiplantae</taxon>
        <taxon>Streptophyta</taxon>
        <taxon>Embryophyta</taxon>
        <taxon>Tracheophyta</taxon>
        <taxon>Spermatophyta</taxon>
        <taxon>Magnoliopsida</taxon>
        <taxon>Amborellales</taxon>
        <taxon>Amborellaceae</taxon>
        <taxon>Amborella</taxon>
    </lineage>
</organism>
<evidence type="ECO:0000313" key="2">
    <source>
        <dbReference type="Proteomes" id="UP000017836"/>
    </source>
</evidence>
<evidence type="ECO:0000313" key="1">
    <source>
        <dbReference type="EMBL" id="ERN14146.1"/>
    </source>
</evidence>
<gene>
    <name evidence="1" type="ORF">AMTR_s00021p00250770</name>
</gene>
<dbReference type="EMBL" id="KI392560">
    <property type="protein sequence ID" value="ERN14146.1"/>
    <property type="molecule type" value="Genomic_DNA"/>
</dbReference>
<dbReference type="Gene3D" id="3.90.1140.10">
    <property type="entry name" value="Cyclic phosphodiesterase"/>
    <property type="match status" value="1"/>
</dbReference>
<name>W1Q0U1_AMBTC</name>
<dbReference type="OMA" id="AVYSVWA"/>
<dbReference type="Proteomes" id="UP000017836">
    <property type="component" value="Unassembled WGS sequence"/>
</dbReference>
<proteinExistence type="predicted"/>
<dbReference type="Gramene" id="ERN14146">
    <property type="protein sequence ID" value="ERN14146"/>
    <property type="gene ID" value="AMTR_s00021p00250770"/>
</dbReference>
<dbReference type="PIRSF" id="PIRSF017903">
    <property type="entry name" value="CPDase_plant"/>
    <property type="match status" value="1"/>
</dbReference>
<dbReference type="FunFam" id="3.90.1140.10:FF:000007">
    <property type="entry name" value="Cyclic phosphodiesterase"/>
    <property type="match status" value="1"/>
</dbReference>
<dbReference type="AlphaFoldDB" id="W1Q0U1"/>
<dbReference type="STRING" id="13333.W1Q0U1"/>
<dbReference type="PANTHER" id="PTHR28141">
    <property type="entry name" value="2',3'-CYCLIC-NUCLEOTIDE 3'-PHOSPHODIESTERASE"/>
    <property type="match status" value="1"/>
</dbReference>
<dbReference type="PANTHER" id="PTHR28141:SF1">
    <property type="entry name" value="2',3'-CYCLIC-NUCLEOTIDE 3'-PHOSPHODIESTERASE"/>
    <property type="match status" value="1"/>
</dbReference>
<dbReference type="eggNOG" id="ENOG502QPX1">
    <property type="taxonomic scope" value="Eukaryota"/>
</dbReference>
<reference evidence="2" key="1">
    <citation type="journal article" date="2013" name="Science">
        <title>The Amborella genome and the evolution of flowering plants.</title>
        <authorList>
            <consortium name="Amborella Genome Project"/>
        </authorList>
    </citation>
    <scope>NUCLEOTIDE SEQUENCE [LARGE SCALE GENOMIC DNA]</scope>
</reference>
<dbReference type="SUPFAM" id="SSF55144">
    <property type="entry name" value="LigT-like"/>
    <property type="match status" value="1"/>
</dbReference>
<accession>W1Q0U1</accession>
<dbReference type="GO" id="GO:0009187">
    <property type="term" value="P:cyclic nucleotide metabolic process"/>
    <property type="evidence" value="ECO:0000318"/>
    <property type="project" value="GO_Central"/>
</dbReference>
<evidence type="ECO:0008006" key="3">
    <source>
        <dbReference type="Google" id="ProtNLM"/>
    </source>
</evidence>
<dbReference type="InterPro" id="IPR009097">
    <property type="entry name" value="Cyclic_Pdiesterase"/>
</dbReference>
<dbReference type="KEGG" id="atr:18442399"/>